<organism evidence="2 3">
    <name type="scientific">Alkalicoccus daliensis</name>
    <dbReference type="NCBI Taxonomy" id="745820"/>
    <lineage>
        <taxon>Bacteria</taxon>
        <taxon>Bacillati</taxon>
        <taxon>Bacillota</taxon>
        <taxon>Bacilli</taxon>
        <taxon>Bacillales</taxon>
        <taxon>Bacillaceae</taxon>
        <taxon>Alkalicoccus</taxon>
    </lineage>
</organism>
<gene>
    <name evidence="2" type="ORF">SAMN04488053_11724</name>
</gene>
<evidence type="ECO:0000313" key="3">
    <source>
        <dbReference type="Proteomes" id="UP000198778"/>
    </source>
</evidence>
<dbReference type="OrthoDB" id="2737584at2"/>
<name>A0A1H0KDR0_9BACI</name>
<dbReference type="Pfam" id="PF10740">
    <property type="entry name" value="DUF2529"/>
    <property type="match status" value="1"/>
</dbReference>
<proteinExistence type="predicted"/>
<dbReference type="RefSeq" id="WP_090844238.1">
    <property type="nucleotide sequence ID" value="NZ_FNIL01000017.1"/>
</dbReference>
<evidence type="ECO:0000313" key="2">
    <source>
        <dbReference type="EMBL" id="SDO53881.1"/>
    </source>
</evidence>
<sequence>MLKMFETQLSGLLRKLEDQEMMIEDSARMTAQTIISDGNMYIAASPDLGGIVSQSVHGADPIPGCNRLEVKDELTSIDTVWLFTSSVEGIKAEWTQAADAGATVVLVIPEAPEDTGEAFVIETKVTRPLLPTESGGRIGEPHLLVSLHVYYALYFQLLEMLEEHED</sequence>
<dbReference type="InterPro" id="IPR019676">
    <property type="entry name" value="DUF2529"/>
</dbReference>
<accession>A0A1H0KDR0</accession>
<protein>
    <recommendedName>
        <fullName evidence="1">DUF2529 domain-containing protein</fullName>
    </recommendedName>
</protein>
<reference evidence="3" key="1">
    <citation type="submission" date="2016-10" db="EMBL/GenBank/DDBJ databases">
        <authorList>
            <person name="Varghese N."/>
            <person name="Submissions S."/>
        </authorList>
    </citation>
    <scope>NUCLEOTIDE SEQUENCE [LARGE SCALE GENOMIC DNA]</scope>
    <source>
        <strain evidence="3">CGMCC 1.10369</strain>
    </source>
</reference>
<dbReference type="Proteomes" id="UP000198778">
    <property type="component" value="Unassembled WGS sequence"/>
</dbReference>
<evidence type="ECO:0000259" key="1">
    <source>
        <dbReference type="Pfam" id="PF10740"/>
    </source>
</evidence>
<dbReference type="Gene3D" id="3.40.50.10490">
    <property type="entry name" value="Glucose-6-phosphate isomerase like protein, domain 1"/>
    <property type="match status" value="1"/>
</dbReference>
<dbReference type="EMBL" id="FNIL01000017">
    <property type="protein sequence ID" value="SDO53881.1"/>
    <property type="molecule type" value="Genomic_DNA"/>
</dbReference>
<dbReference type="STRING" id="745820.SAMN04488053_11724"/>
<dbReference type="AlphaFoldDB" id="A0A1H0KDR0"/>
<feature type="domain" description="DUF2529" evidence="1">
    <location>
        <begin position="1"/>
        <end position="161"/>
    </location>
</feature>
<keyword evidence="3" id="KW-1185">Reference proteome</keyword>